<evidence type="ECO:0000313" key="6">
    <source>
        <dbReference type="EMBL" id="ELR70228.1"/>
    </source>
</evidence>
<dbReference type="Gene3D" id="1.20.120.520">
    <property type="entry name" value="nmb1532 protein domain like"/>
    <property type="match status" value="1"/>
</dbReference>
<dbReference type="Proteomes" id="UP000011135">
    <property type="component" value="Unassembled WGS sequence"/>
</dbReference>
<dbReference type="InterPro" id="IPR019903">
    <property type="entry name" value="RIC_family"/>
</dbReference>
<dbReference type="PANTHER" id="PTHR36438:SF1">
    <property type="entry name" value="IRON-SULFUR CLUSTER REPAIR PROTEIN YTFE"/>
    <property type="match status" value="1"/>
</dbReference>
<dbReference type="PANTHER" id="PTHR36438">
    <property type="entry name" value="IRON-SULFUR CLUSTER REPAIR PROTEIN YTFE"/>
    <property type="match status" value="1"/>
</dbReference>
<evidence type="ECO:0000259" key="5">
    <source>
        <dbReference type="Pfam" id="PF01814"/>
    </source>
</evidence>
<comment type="subcellular location">
    <subcellularLocation>
        <location evidence="1">Cytoplasm</location>
    </subcellularLocation>
</comment>
<dbReference type="NCBIfam" id="TIGR03652">
    <property type="entry name" value="FeS_repair_RIC"/>
    <property type="match status" value="1"/>
</dbReference>
<keyword evidence="7" id="KW-1185">Reference proteome</keyword>
<dbReference type="eggNOG" id="COG2846">
    <property type="taxonomic scope" value="Bacteria"/>
</dbReference>
<keyword evidence="4" id="KW-0408">Iron</keyword>
<dbReference type="GO" id="GO:0046872">
    <property type="term" value="F:metal ion binding"/>
    <property type="evidence" value="ECO:0007669"/>
    <property type="project" value="UniProtKB-KW"/>
</dbReference>
<evidence type="ECO:0000256" key="1">
    <source>
        <dbReference type="ARBA" id="ARBA00004496"/>
    </source>
</evidence>
<feature type="domain" description="Hemerythrin-like" evidence="5">
    <location>
        <begin position="87"/>
        <end position="234"/>
    </location>
</feature>
<dbReference type="Pfam" id="PF04405">
    <property type="entry name" value="ScdA_N"/>
    <property type="match status" value="1"/>
</dbReference>
<name>L8JPV7_9BACT</name>
<dbReference type="InterPro" id="IPR012312">
    <property type="entry name" value="Hemerythrin-like"/>
</dbReference>
<evidence type="ECO:0000256" key="3">
    <source>
        <dbReference type="ARBA" id="ARBA00022723"/>
    </source>
</evidence>
<proteinExistence type="predicted"/>
<dbReference type="STRING" id="1237149.C900_03913"/>
<dbReference type="EMBL" id="AMZN01000055">
    <property type="protein sequence ID" value="ELR70228.1"/>
    <property type="molecule type" value="Genomic_DNA"/>
</dbReference>
<dbReference type="AlphaFoldDB" id="L8JPV7"/>
<dbReference type="Pfam" id="PF01814">
    <property type="entry name" value="Hemerythrin"/>
    <property type="match status" value="1"/>
</dbReference>
<evidence type="ECO:0000256" key="4">
    <source>
        <dbReference type="ARBA" id="ARBA00023004"/>
    </source>
</evidence>
<keyword evidence="3" id="KW-0479">Metal-binding</keyword>
<dbReference type="PATRIC" id="fig|1237149.3.peg.3675"/>
<sequence>MEIMNEIIEKTIGEIVAENYKAAEVFHHYGVDFCCKGNRVLKDVCKQNDISIDEMVLAIQNIIQNGGGQAVDYYSWPLDLLVDVIEKKHHAYVEEKIPVITQFLQRLCDVHGARHPELFEIKDLFTASAGELTTHMKKEELILFPFIRKLEKSKSVGQAVASPQFVSVQNPVDMMMAEHEAEGDRFRKINGLTDAYQPPSDACNTFKITYAMLQDFESDLHLHIHLENNILFPRSIALERTLAEMLK</sequence>
<organism evidence="6 7">
    <name type="scientific">Fulvivirga imtechensis AK7</name>
    <dbReference type="NCBI Taxonomy" id="1237149"/>
    <lineage>
        <taxon>Bacteria</taxon>
        <taxon>Pseudomonadati</taxon>
        <taxon>Bacteroidota</taxon>
        <taxon>Cytophagia</taxon>
        <taxon>Cytophagales</taxon>
        <taxon>Fulvivirgaceae</taxon>
        <taxon>Fulvivirga</taxon>
    </lineage>
</organism>
<accession>L8JPV7</accession>
<evidence type="ECO:0000313" key="7">
    <source>
        <dbReference type="Proteomes" id="UP000011135"/>
    </source>
</evidence>
<gene>
    <name evidence="6" type="ORF">C900_03913</name>
</gene>
<reference evidence="6 7" key="1">
    <citation type="submission" date="2012-12" db="EMBL/GenBank/DDBJ databases">
        <title>Genome assembly of Fulvivirga imtechensis AK7.</title>
        <authorList>
            <person name="Nupur N."/>
            <person name="Khatri I."/>
            <person name="Kumar R."/>
            <person name="Subramanian S."/>
            <person name="Pinnaka A."/>
        </authorList>
    </citation>
    <scope>NUCLEOTIDE SEQUENCE [LARGE SCALE GENOMIC DNA]</scope>
    <source>
        <strain evidence="6 7">AK7</strain>
    </source>
</reference>
<comment type="caution">
    <text evidence="6">The sequence shown here is derived from an EMBL/GenBank/DDBJ whole genome shotgun (WGS) entry which is preliminary data.</text>
</comment>
<protein>
    <submittedName>
        <fullName evidence="6">Nitric oxide-dependent regulator DnrN or NorA</fullName>
    </submittedName>
</protein>
<keyword evidence="2" id="KW-0963">Cytoplasm</keyword>
<dbReference type="GO" id="GO:0005737">
    <property type="term" value="C:cytoplasm"/>
    <property type="evidence" value="ECO:0007669"/>
    <property type="project" value="UniProtKB-SubCell"/>
</dbReference>
<evidence type="ECO:0000256" key="2">
    <source>
        <dbReference type="ARBA" id="ARBA00022490"/>
    </source>
</evidence>